<evidence type="ECO:0000313" key="4">
    <source>
        <dbReference type="Proteomes" id="UP001165143"/>
    </source>
</evidence>
<dbReference type="Proteomes" id="UP001165143">
    <property type="component" value="Unassembled WGS sequence"/>
</dbReference>
<accession>A0A9W6PJW0</accession>
<feature type="compositionally biased region" description="Basic and acidic residues" evidence="1">
    <location>
        <begin position="385"/>
        <end position="401"/>
    </location>
</feature>
<feature type="compositionally biased region" description="Basic and acidic residues" evidence="1">
    <location>
        <begin position="410"/>
        <end position="421"/>
    </location>
</feature>
<comment type="caution">
    <text evidence="3">The sequence shown here is derived from an EMBL/GenBank/DDBJ whole genome shotgun (WGS) entry which is preliminary data.</text>
</comment>
<dbReference type="InterPro" id="IPR038740">
    <property type="entry name" value="BioF2-like_GNAT_dom"/>
</dbReference>
<evidence type="ECO:0000259" key="2">
    <source>
        <dbReference type="Pfam" id="PF13480"/>
    </source>
</evidence>
<feature type="domain" description="BioF2-like acetyltransferase" evidence="2">
    <location>
        <begin position="197"/>
        <end position="335"/>
    </location>
</feature>
<dbReference type="Gene3D" id="3.40.630.30">
    <property type="match status" value="1"/>
</dbReference>
<protein>
    <recommendedName>
        <fullName evidence="2">BioF2-like acetyltransferase domain-containing protein</fullName>
    </recommendedName>
</protein>
<organism evidence="3 4">
    <name type="scientific">Kitasatospora phosalacinea</name>
    <dbReference type="NCBI Taxonomy" id="2065"/>
    <lineage>
        <taxon>Bacteria</taxon>
        <taxon>Bacillati</taxon>
        <taxon>Actinomycetota</taxon>
        <taxon>Actinomycetes</taxon>
        <taxon>Kitasatosporales</taxon>
        <taxon>Streptomycetaceae</taxon>
        <taxon>Kitasatospora</taxon>
    </lineage>
</organism>
<evidence type="ECO:0000313" key="3">
    <source>
        <dbReference type="EMBL" id="GLW56350.1"/>
    </source>
</evidence>
<dbReference type="SUPFAM" id="SSF55729">
    <property type="entry name" value="Acyl-CoA N-acyltransferases (Nat)"/>
    <property type="match status" value="1"/>
</dbReference>
<name>A0A9W6PJW0_9ACTN</name>
<dbReference type="Pfam" id="PF13480">
    <property type="entry name" value="Acetyltransf_6"/>
    <property type="match status" value="1"/>
</dbReference>
<gene>
    <name evidence="3" type="ORF">Kpho01_43610</name>
</gene>
<evidence type="ECO:0000256" key="1">
    <source>
        <dbReference type="SAM" id="MobiDB-lite"/>
    </source>
</evidence>
<feature type="region of interest" description="Disordered" evidence="1">
    <location>
        <begin position="383"/>
        <end position="421"/>
    </location>
</feature>
<proteinExistence type="predicted"/>
<dbReference type="RefSeq" id="WP_234337508.1">
    <property type="nucleotide sequence ID" value="NZ_BSRX01000026.1"/>
</dbReference>
<dbReference type="EMBL" id="BSRX01000026">
    <property type="protein sequence ID" value="GLW56350.1"/>
    <property type="molecule type" value="Genomic_DNA"/>
</dbReference>
<reference evidence="3" key="1">
    <citation type="submission" date="2023-02" db="EMBL/GenBank/DDBJ databases">
        <title>Kitasatospora phosalacinea NBRC 14362.</title>
        <authorList>
            <person name="Ichikawa N."/>
            <person name="Sato H."/>
            <person name="Tonouchi N."/>
        </authorList>
    </citation>
    <scope>NUCLEOTIDE SEQUENCE</scope>
    <source>
        <strain evidence="3">NBRC 14362</strain>
    </source>
</reference>
<dbReference type="InterPro" id="IPR016181">
    <property type="entry name" value="Acyl_CoA_acyltransferase"/>
</dbReference>
<sequence>MDPGSGPYRVEVLRSVGELPPGLWERLAPADDPMWSRPVFAALERSRVGPAGYAYLLLRRGGEPVAVLPLSLFPDLQLDRIVGPHERRLLAPLRRRAPRLLRVPMLLCGHLLGQGRLLAAQPPDEEAGRLLVAAALDLARREGLGTVLFKDFAGPDLAPLRTPLTEAGFFLAPALPDTELALPTDSFEEYLAALPAKPRRNARAKIRRFAARPGLRIEVLAEFDHLLPHLLPLYRQVMDRADQTLDVLDHAFLAALAADPASRLVACFDEGHQPGSRERQLVGFLLCLFAGNGATGARIGLDYRLAHESALYHNLHYAAVRLAMADGCGHIRFAQTAYPPKTEMGCALVEQWHAMTHLRPLPRAVLRHLLPPALAAARAQALGLPDHRSARPSERPRHGRTDPNPPATARRSEERPARAAR</sequence>
<dbReference type="AlphaFoldDB" id="A0A9W6PJW0"/>